<dbReference type="EMBL" id="JAGZZP010000023">
    <property type="protein sequence ID" value="MBS6535870.1"/>
    <property type="molecule type" value="Genomic_DNA"/>
</dbReference>
<protein>
    <submittedName>
        <fullName evidence="1">Uncharacterized protein</fullName>
    </submittedName>
</protein>
<sequence length="79" mass="9233">MKDLMELFEVVSEDNYSQDGFNSKIMTEGEVFELAEEILEDYDEGNKDDLDLEGACEVLRRYRGYEVYSLRQSFPAAFE</sequence>
<name>A0A943SPV2_9FIRM</name>
<evidence type="ECO:0000313" key="1">
    <source>
        <dbReference type="EMBL" id="MBS6535870.1"/>
    </source>
</evidence>
<dbReference type="AlphaFoldDB" id="A0A943SPV2"/>
<comment type="caution">
    <text evidence="1">The sequence shown here is derived from an EMBL/GenBank/DDBJ whole genome shotgun (WGS) entry which is preliminary data.</text>
</comment>
<organism evidence="1 2">
    <name type="scientific">Peptoniphilus harei</name>
    <dbReference type="NCBI Taxonomy" id="54005"/>
    <lineage>
        <taxon>Bacteria</taxon>
        <taxon>Bacillati</taxon>
        <taxon>Bacillota</taxon>
        <taxon>Tissierellia</taxon>
        <taxon>Tissierellales</taxon>
        <taxon>Peptoniphilaceae</taxon>
        <taxon>Peptoniphilus</taxon>
    </lineage>
</organism>
<proteinExistence type="predicted"/>
<gene>
    <name evidence="1" type="ORF">KH327_08570</name>
</gene>
<evidence type="ECO:0000313" key="2">
    <source>
        <dbReference type="Proteomes" id="UP000748991"/>
    </source>
</evidence>
<reference evidence="1" key="1">
    <citation type="submission" date="2021-02" db="EMBL/GenBank/DDBJ databases">
        <title>Infant gut strain persistence is associated with maternal origin, phylogeny, and functional potential including surface adhesion and iron acquisition.</title>
        <authorList>
            <person name="Lou Y.C."/>
        </authorList>
    </citation>
    <scope>NUCLEOTIDE SEQUENCE</scope>
    <source>
        <strain evidence="1">L3_060_052G1_dasL3_060_052G1_concoct_1</strain>
    </source>
</reference>
<dbReference type="RefSeq" id="WP_278638640.1">
    <property type="nucleotide sequence ID" value="NZ_JAGZZP010000023.1"/>
</dbReference>
<accession>A0A943SPV2</accession>
<dbReference type="Proteomes" id="UP000748991">
    <property type="component" value="Unassembled WGS sequence"/>
</dbReference>